<dbReference type="PANTHER" id="PTHR43591">
    <property type="entry name" value="METHYLTRANSFERASE"/>
    <property type="match status" value="1"/>
</dbReference>
<sequence>FKKILEVGIGTGAVAKIISKRIGPLTGIDISAEMISNINHPDIELILADVQALPFDSETFDLIYMRNVLHYIDQPEKGFSEICRCMKPKAYFLLSQVVPPDDSISEEYDWLVGRNIHYPTQTEIIDMFKDFSIIKRLEFILEKQSITNWLNNTCNDKAKKIEIVQRHRDTSDHYKSLAQYEETSGDIFVNIKHMLVLGQKRLLSR</sequence>
<dbReference type="GO" id="GO:0008757">
    <property type="term" value="F:S-adenosylmethionine-dependent methyltransferase activity"/>
    <property type="evidence" value="ECO:0007669"/>
    <property type="project" value="InterPro"/>
</dbReference>
<reference evidence="2" key="1">
    <citation type="submission" date="2018-05" db="EMBL/GenBank/DDBJ databases">
        <authorList>
            <person name="Lanie J.A."/>
            <person name="Ng W.-L."/>
            <person name="Kazmierczak K.M."/>
            <person name="Andrzejewski T.M."/>
            <person name="Davidsen T.M."/>
            <person name="Wayne K.J."/>
            <person name="Tettelin H."/>
            <person name="Glass J.I."/>
            <person name="Rusch D."/>
            <person name="Podicherti R."/>
            <person name="Tsui H.-C.T."/>
            <person name="Winkler M.E."/>
        </authorList>
    </citation>
    <scope>NUCLEOTIDE SEQUENCE</scope>
</reference>
<dbReference type="InterPro" id="IPR013216">
    <property type="entry name" value="Methyltransf_11"/>
</dbReference>
<evidence type="ECO:0000313" key="2">
    <source>
        <dbReference type="EMBL" id="SVC10913.1"/>
    </source>
</evidence>
<accession>A0A382JIC2</accession>
<dbReference type="InterPro" id="IPR029063">
    <property type="entry name" value="SAM-dependent_MTases_sf"/>
</dbReference>
<feature type="domain" description="Methyltransferase type 11" evidence="1">
    <location>
        <begin position="5"/>
        <end position="93"/>
    </location>
</feature>
<gene>
    <name evidence="2" type="ORF">METZ01_LOCUS263767</name>
</gene>
<dbReference type="SUPFAM" id="SSF53335">
    <property type="entry name" value="S-adenosyl-L-methionine-dependent methyltransferases"/>
    <property type="match status" value="1"/>
</dbReference>
<evidence type="ECO:0000259" key="1">
    <source>
        <dbReference type="Pfam" id="PF08241"/>
    </source>
</evidence>
<protein>
    <recommendedName>
        <fullName evidence="1">Methyltransferase type 11 domain-containing protein</fullName>
    </recommendedName>
</protein>
<dbReference type="Pfam" id="PF08241">
    <property type="entry name" value="Methyltransf_11"/>
    <property type="match status" value="1"/>
</dbReference>
<dbReference type="EMBL" id="UINC01074065">
    <property type="protein sequence ID" value="SVC10913.1"/>
    <property type="molecule type" value="Genomic_DNA"/>
</dbReference>
<dbReference type="AlphaFoldDB" id="A0A382JIC2"/>
<feature type="non-terminal residue" evidence="2">
    <location>
        <position position="1"/>
    </location>
</feature>
<name>A0A382JIC2_9ZZZZ</name>
<dbReference type="Gene3D" id="3.40.50.150">
    <property type="entry name" value="Vaccinia Virus protein VP39"/>
    <property type="match status" value="1"/>
</dbReference>
<organism evidence="2">
    <name type="scientific">marine metagenome</name>
    <dbReference type="NCBI Taxonomy" id="408172"/>
    <lineage>
        <taxon>unclassified sequences</taxon>
        <taxon>metagenomes</taxon>
        <taxon>ecological metagenomes</taxon>
    </lineage>
</organism>
<dbReference type="CDD" id="cd02440">
    <property type="entry name" value="AdoMet_MTases"/>
    <property type="match status" value="1"/>
</dbReference>
<proteinExistence type="predicted"/>